<dbReference type="OrthoDB" id="461984at2"/>
<evidence type="ECO:0000256" key="2">
    <source>
        <dbReference type="ARBA" id="ARBA00023125"/>
    </source>
</evidence>
<dbReference type="Proteomes" id="UP000473531">
    <property type="component" value="Unassembled WGS sequence"/>
</dbReference>
<dbReference type="PANTHER" id="PTHR36511:SF4">
    <property type="entry name" value="ANTITOXIN MQSA"/>
    <property type="match status" value="1"/>
</dbReference>
<dbReference type="SMART" id="SM00530">
    <property type="entry name" value="HTH_XRE"/>
    <property type="match status" value="1"/>
</dbReference>
<dbReference type="PROSITE" id="PS50943">
    <property type="entry name" value="HTH_CROC1"/>
    <property type="match status" value="1"/>
</dbReference>
<dbReference type="EMBL" id="WTYU01000001">
    <property type="protein sequence ID" value="MXP13603.1"/>
    <property type="molecule type" value="Genomic_DNA"/>
</dbReference>
<keyword evidence="2" id="KW-0238">DNA-binding</keyword>
<dbReference type="InterPro" id="IPR010982">
    <property type="entry name" value="Lambda_DNA-bd_dom_sf"/>
</dbReference>
<keyword evidence="6" id="KW-1185">Reference proteome</keyword>
<dbReference type="SUPFAM" id="SSF47413">
    <property type="entry name" value="lambda repressor-like DNA-binding domains"/>
    <property type="match status" value="1"/>
</dbReference>
<reference evidence="5 6" key="1">
    <citation type="submission" date="2019-12" db="EMBL/GenBank/DDBJ databases">
        <title>Genomic-based taxomic classification of the family Erythrobacteraceae.</title>
        <authorList>
            <person name="Xu L."/>
        </authorList>
    </citation>
    <scope>NUCLEOTIDE SEQUENCE [LARGE SCALE GENOMIC DNA]</scope>
    <source>
        <strain evidence="5 6">KCTC 52259</strain>
    </source>
</reference>
<gene>
    <name evidence="5" type="ORF">GRI44_02390</name>
</gene>
<dbReference type="PANTHER" id="PTHR36511">
    <property type="entry name" value="MERR FAMILY BACTERIAL REGULATORY PROTEIN"/>
    <property type="match status" value="1"/>
</dbReference>
<accession>A0A6L7GC97</accession>
<dbReference type="GO" id="GO:0003677">
    <property type="term" value="F:DNA binding"/>
    <property type="evidence" value="ECO:0007669"/>
    <property type="project" value="UniProtKB-KW"/>
</dbReference>
<dbReference type="AlphaFoldDB" id="A0A6L7GC97"/>
<dbReference type="RefSeq" id="WP_160599861.1">
    <property type="nucleotide sequence ID" value="NZ_WTYU01000001.1"/>
</dbReference>
<keyword evidence="1" id="KW-0805">Transcription regulation</keyword>
<evidence type="ECO:0000256" key="3">
    <source>
        <dbReference type="ARBA" id="ARBA00023163"/>
    </source>
</evidence>
<keyword evidence="3" id="KW-0804">Transcription</keyword>
<evidence type="ECO:0000313" key="5">
    <source>
        <dbReference type="EMBL" id="MXP13603.1"/>
    </source>
</evidence>
<dbReference type="Pfam" id="PF01381">
    <property type="entry name" value="HTH_3"/>
    <property type="match status" value="1"/>
</dbReference>
<evidence type="ECO:0000313" key="6">
    <source>
        <dbReference type="Proteomes" id="UP000473531"/>
    </source>
</evidence>
<evidence type="ECO:0000256" key="1">
    <source>
        <dbReference type="ARBA" id="ARBA00023015"/>
    </source>
</evidence>
<sequence>MKDEDFKGILEGIDDAAAFIGGEKKRANIVAGPDIKALRARANMTQVKFARAYHLPIGTVKDWEQGRRQPDAPARALLTIIEKDPDGVAKALADA</sequence>
<dbReference type="InterPro" id="IPR052359">
    <property type="entry name" value="HTH-type_reg/antitoxin"/>
</dbReference>
<dbReference type="CDD" id="cd00093">
    <property type="entry name" value="HTH_XRE"/>
    <property type="match status" value="1"/>
</dbReference>
<protein>
    <submittedName>
        <fullName evidence="5">Helix-turn-helix domain-containing protein</fullName>
    </submittedName>
</protein>
<evidence type="ECO:0000259" key="4">
    <source>
        <dbReference type="PROSITE" id="PS50943"/>
    </source>
</evidence>
<feature type="domain" description="HTH cro/C1-type" evidence="4">
    <location>
        <begin position="35"/>
        <end position="88"/>
    </location>
</feature>
<proteinExistence type="predicted"/>
<organism evidence="5 6">
    <name type="scientific">Allopontixanthobacter confluentis</name>
    <dbReference type="NCBI Taxonomy" id="1849021"/>
    <lineage>
        <taxon>Bacteria</taxon>
        <taxon>Pseudomonadati</taxon>
        <taxon>Pseudomonadota</taxon>
        <taxon>Alphaproteobacteria</taxon>
        <taxon>Sphingomonadales</taxon>
        <taxon>Erythrobacteraceae</taxon>
        <taxon>Allopontixanthobacter</taxon>
    </lineage>
</organism>
<dbReference type="InterPro" id="IPR001387">
    <property type="entry name" value="Cro/C1-type_HTH"/>
</dbReference>
<comment type="caution">
    <text evidence="5">The sequence shown here is derived from an EMBL/GenBank/DDBJ whole genome shotgun (WGS) entry which is preliminary data.</text>
</comment>
<dbReference type="Gene3D" id="1.10.260.40">
    <property type="entry name" value="lambda repressor-like DNA-binding domains"/>
    <property type="match status" value="1"/>
</dbReference>
<name>A0A6L7GC97_9SPHN</name>